<feature type="compositionally biased region" description="Basic and acidic residues" evidence="1">
    <location>
        <begin position="260"/>
        <end position="270"/>
    </location>
</feature>
<reference evidence="3 4" key="1">
    <citation type="submission" date="2014-03" db="EMBL/GenBank/DDBJ databases">
        <title>The Genome Sequence of Plasmodium fragile nilgiri.</title>
        <authorList>
            <consortium name="The Broad Institute Genomics Platform"/>
            <consortium name="The Broad Institute Genome Sequencing Center for Infectious Disease"/>
            <person name="Neafsey D."/>
            <person name="Duraisingh M."/>
            <person name="Young S.K."/>
            <person name="Zeng Q."/>
            <person name="Gargeya S."/>
            <person name="Abouelleil A."/>
            <person name="Alvarado L."/>
            <person name="Chapman S.B."/>
            <person name="Gainer-Dewar J."/>
            <person name="Goldberg J."/>
            <person name="Griggs A."/>
            <person name="Gujja S."/>
            <person name="Hansen M."/>
            <person name="Howarth C."/>
            <person name="Imamovic A."/>
            <person name="Larimer J."/>
            <person name="Pearson M."/>
            <person name="Poon T.W."/>
            <person name="Priest M."/>
            <person name="Roberts A."/>
            <person name="Saif S."/>
            <person name="Shea T."/>
            <person name="Sykes S."/>
            <person name="Wortman J."/>
            <person name="Nusbaum C."/>
            <person name="Birren B."/>
        </authorList>
    </citation>
    <scope>NUCLEOTIDE SEQUENCE [LARGE SCALE GENOMIC DNA]</scope>
    <source>
        <strain evidence="4">nilgiri</strain>
    </source>
</reference>
<dbReference type="AlphaFoldDB" id="A0A0D9QDC8"/>
<dbReference type="VEuPathDB" id="PlasmoDB:AK88_05539"/>
<dbReference type="RefSeq" id="XP_012338564.1">
    <property type="nucleotide sequence ID" value="XM_012483141.1"/>
</dbReference>
<proteinExistence type="predicted"/>
<dbReference type="Pfam" id="PF12887">
    <property type="entry name" value="SICA_alpha"/>
    <property type="match status" value="1"/>
</dbReference>
<dbReference type="InterPro" id="IPR024290">
    <property type="entry name" value="SICA_extracell_a"/>
</dbReference>
<evidence type="ECO:0000313" key="4">
    <source>
        <dbReference type="Proteomes" id="UP000054561"/>
    </source>
</evidence>
<evidence type="ECO:0000313" key="3">
    <source>
        <dbReference type="EMBL" id="KJP84827.1"/>
    </source>
</evidence>
<dbReference type="EMBL" id="KQ001785">
    <property type="protein sequence ID" value="KJP84827.1"/>
    <property type="molecule type" value="Genomic_DNA"/>
</dbReference>
<protein>
    <recommendedName>
        <fullName evidence="2">Schizont-infected cell agglutination extracellular alpha domain-containing protein</fullName>
    </recommendedName>
</protein>
<evidence type="ECO:0000259" key="2">
    <source>
        <dbReference type="Pfam" id="PF12887"/>
    </source>
</evidence>
<dbReference type="Proteomes" id="UP000054561">
    <property type="component" value="Unassembled WGS sequence"/>
</dbReference>
<dbReference type="GeneID" id="24270853"/>
<accession>A0A0D9QDC8</accession>
<name>A0A0D9QDC8_PLAFR</name>
<feature type="region of interest" description="Disordered" evidence="1">
    <location>
        <begin position="236"/>
        <end position="276"/>
    </location>
</feature>
<sequence>MEETLRQLLVDYINKRNMLGQEQTYETGIWHDIQQLFDEFTRNIQHGDGDVSKLICEAGQQANKIYGGRMYMCWMAVRILLYMRHGETPEEIAKRANEHEKGLKACIRTIIGTVTIQQLLKTYCNADEVLRHAVRMVKMMDAAIGRGVVNNTGCPGLNVDGLVIAGKDVTSTIGQWILQGNILDGNLGHVDWNEGCEVAHSKRKHVTNIETLQELKTIVVEQATELQVKVQDITANMHRPPNSTPHRTDQQAATLPSKDTSGKDRGDKAPTRPNTYYTAATDTTAHGWTVTNATATTRTHGGNSTAEKTTPLTLTDCDERCPRRQR</sequence>
<feature type="compositionally biased region" description="Polar residues" evidence="1">
    <location>
        <begin position="250"/>
        <end position="259"/>
    </location>
</feature>
<keyword evidence="4" id="KW-1185">Reference proteome</keyword>
<evidence type="ECO:0000256" key="1">
    <source>
        <dbReference type="SAM" id="MobiDB-lite"/>
    </source>
</evidence>
<feature type="domain" description="Schizont-infected cell agglutination extracellular alpha" evidence="2">
    <location>
        <begin position="20"/>
        <end position="176"/>
    </location>
</feature>
<organism evidence="3 4">
    <name type="scientific">Plasmodium fragile</name>
    <dbReference type="NCBI Taxonomy" id="5857"/>
    <lineage>
        <taxon>Eukaryota</taxon>
        <taxon>Sar</taxon>
        <taxon>Alveolata</taxon>
        <taxon>Apicomplexa</taxon>
        <taxon>Aconoidasida</taxon>
        <taxon>Haemosporida</taxon>
        <taxon>Plasmodiidae</taxon>
        <taxon>Plasmodium</taxon>
        <taxon>Plasmodium (Plasmodium)</taxon>
    </lineage>
</organism>
<gene>
    <name evidence="3" type="ORF">AK88_05539</name>
</gene>